<sequence length="969" mass="95735">MLHSRRGTIWLEETRIEDTSTYLPVQAAHNVAAMQYARSMKARDNAGTGADGSKSAAGQSNAGVTALSKWNTAHPMASVAAVGNVLMQSVEPLDEFGTGVAELIPMPNPSAPSANEVRMALARRRMLDRERTQQQGQPYHASDISTHGQMDHHAHGAQGQREPADVIHTPAAALMDAAGPGSVAKRSAAASPDADFTAAAEELIAETSQDSRLVLPVLESLIALRRSRLTRTAPTSQQQQQPYPPQPQRAPTMSTSGGTVSGGGDGAAAAKATGPKSVRRFAPATPGAGSASAAQSRLAAAPDGAGTSDGTAALLSPPGTAAAVGRSPASLTAPSLMQPPPPLSQFPGPFRSTRKWDSTIFDAPGASALAAAAAAAAAAATTASTGPSPSGTSLTAATRPAAAAAAAAAAGGPVGRSPGPSWIGNEPAVERSATSAAGSFAAAAGTRPGLVAAAASAARLSTAPVSPPRAAAAAAAAGPPPASGGSDASVCHTSRVSPRTSGELGLASSADEGELSSGRARALARERTMLQEWEKWRERGGLGPPPGIDEETDGDDEDDEGGRGGGSDDDDDDEDEDVGGLLLGIASGGQRRNKAKAKSTPAAAAAAAEANADEESTEDQRTTWRRARRITQCFDVLGVGPPTAPPPPSGCPAPAAPPGLGSDLASPTAPPLSPSGASHAAGPLSPMASRRQMAVDSGASRGGAGSLGLPTWLNKAFGGGGGDGGGDAAPAAAAADEHASRPSRIPSLAASKGQSFTSKFNRFKERIHSLSHGHAFAPASEPQSTVERASSIAVASRGAQRFVGSNDGRSAFGGAGVGSPPGVPADSPQFVLRQPPAVSARKAAAPGGGGGGAVPDLQIRAAASRASVDVVLVSKPGGAAAAAAAAGGGGAGSRVGAARGSLDARLALASQSARGRFATDVGAGAAAGAGGSGSQAGESLMVTNSVERSRRGDTSFLQAAVPGLLPPVR</sequence>
<name>A0A9W6F994_9CHLO</name>
<feature type="compositionally biased region" description="Acidic residues" evidence="1">
    <location>
        <begin position="548"/>
        <end position="560"/>
    </location>
</feature>
<reference evidence="2 3" key="1">
    <citation type="journal article" date="2023" name="Commun. Biol.">
        <title>Reorganization of the ancestral sex-determining regions during the evolution of trioecy in Pleodorina starrii.</title>
        <authorList>
            <person name="Takahashi K."/>
            <person name="Suzuki S."/>
            <person name="Kawai-Toyooka H."/>
            <person name="Yamamoto K."/>
            <person name="Hamaji T."/>
            <person name="Ootsuki R."/>
            <person name="Yamaguchi H."/>
            <person name="Kawachi M."/>
            <person name="Higashiyama T."/>
            <person name="Nozaki H."/>
        </authorList>
    </citation>
    <scope>NUCLEOTIDE SEQUENCE [LARGE SCALE GENOMIC DNA]</scope>
    <source>
        <strain evidence="2 3">NIES-4479</strain>
    </source>
</reference>
<feature type="compositionally biased region" description="Polar residues" evidence="1">
    <location>
        <begin position="133"/>
        <end position="148"/>
    </location>
</feature>
<dbReference type="AlphaFoldDB" id="A0A9W6F994"/>
<feature type="compositionally biased region" description="Low complexity" evidence="1">
    <location>
        <begin position="471"/>
        <end position="489"/>
    </location>
</feature>
<feature type="compositionally biased region" description="Polar residues" evidence="1">
    <location>
        <begin position="491"/>
        <end position="500"/>
    </location>
</feature>
<gene>
    <name evidence="2" type="primary">PLEST009788</name>
    <name evidence="2" type="ORF">PLESTB_001714100</name>
</gene>
<feature type="region of interest" description="Disordered" evidence="1">
    <location>
        <begin position="230"/>
        <end position="347"/>
    </location>
</feature>
<feature type="compositionally biased region" description="Acidic residues" evidence="1">
    <location>
        <begin position="567"/>
        <end position="578"/>
    </location>
</feature>
<comment type="caution">
    <text evidence="2">The sequence shown here is derived from an EMBL/GenBank/DDBJ whole genome shotgun (WGS) entry which is preliminary data.</text>
</comment>
<protein>
    <submittedName>
        <fullName evidence="2">Uncharacterized protein</fullName>
    </submittedName>
</protein>
<accession>A0A9W6F994</accession>
<evidence type="ECO:0000256" key="1">
    <source>
        <dbReference type="SAM" id="MobiDB-lite"/>
    </source>
</evidence>
<feature type="compositionally biased region" description="Low complexity" evidence="1">
    <location>
        <begin position="598"/>
        <end position="610"/>
    </location>
</feature>
<feature type="region of interest" description="Disordered" evidence="1">
    <location>
        <begin position="803"/>
        <end position="855"/>
    </location>
</feature>
<feature type="region of interest" description="Disordered" evidence="1">
    <location>
        <begin position="923"/>
        <end position="953"/>
    </location>
</feature>
<dbReference type="Proteomes" id="UP001165080">
    <property type="component" value="Unassembled WGS sequence"/>
</dbReference>
<evidence type="ECO:0000313" key="2">
    <source>
        <dbReference type="EMBL" id="GLC61079.1"/>
    </source>
</evidence>
<proteinExistence type="predicted"/>
<feature type="region of interest" description="Disordered" evidence="1">
    <location>
        <begin position="409"/>
        <end position="430"/>
    </location>
</feature>
<evidence type="ECO:0000313" key="3">
    <source>
        <dbReference type="Proteomes" id="UP001165080"/>
    </source>
</evidence>
<dbReference type="EMBL" id="BRXU01000041">
    <property type="protein sequence ID" value="GLC61079.1"/>
    <property type="molecule type" value="Genomic_DNA"/>
</dbReference>
<keyword evidence="3" id="KW-1185">Reference proteome</keyword>
<organism evidence="2 3">
    <name type="scientific">Pleodorina starrii</name>
    <dbReference type="NCBI Taxonomy" id="330485"/>
    <lineage>
        <taxon>Eukaryota</taxon>
        <taxon>Viridiplantae</taxon>
        <taxon>Chlorophyta</taxon>
        <taxon>core chlorophytes</taxon>
        <taxon>Chlorophyceae</taxon>
        <taxon>CS clade</taxon>
        <taxon>Chlamydomonadales</taxon>
        <taxon>Volvocaceae</taxon>
        <taxon>Pleodorina</taxon>
    </lineage>
</organism>
<feature type="compositionally biased region" description="Low complexity" evidence="1">
    <location>
        <begin position="282"/>
        <end position="302"/>
    </location>
</feature>
<feature type="region of interest" description="Disordered" evidence="1">
    <location>
        <begin position="127"/>
        <end position="158"/>
    </location>
</feature>
<feature type="compositionally biased region" description="Gly residues" evidence="1">
    <location>
        <begin position="925"/>
        <end position="934"/>
    </location>
</feature>
<feature type="region of interest" description="Disordered" evidence="1">
    <location>
        <begin position="471"/>
        <end position="520"/>
    </location>
</feature>
<feature type="compositionally biased region" description="Gly residues" evidence="1">
    <location>
        <begin position="717"/>
        <end position="727"/>
    </location>
</feature>
<feature type="compositionally biased region" description="Low complexity" evidence="1">
    <location>
        <begin position="409"/>
        <end position="421"/>
    </location>
</feature>
<feature type="compositionally biased region" description="Pro residues" evidence="1">
    <location>
        <begin position="642"/>
        <end position="657"/>
    </location>
</feature>
<feature type="region of interest" description="Disordered" evidence="1">
    <location>
        <begin position="534"/>
        <end position="753"/>
    </location>
</feature>